<organism evidence="1 2">
    <name type="scientific">Paspalum notatum var. saurae</name>
    <dbReference type="NCBI Taxonomy" id="547442"/>
    <lineage>
        <taxon>Eukaryota</taxon>
        <taxon>Viridiplantae</taxon>
        <taxon>Streptophyta</taxon>
        <taxon>Embryophyta</taxon>
        <taxon>Tracheophyta</taxon>
        <taxon>Spermatophyta</taxon>
        <taxon>Magnoliopsida</taxon>
        <taxon>Liliopsida</taxon>
        <taxon>Poales</taxon>
        <taxon>Poaceae</taxon>
        <taxon>PACMAD clade</taxon>
        <taxon>Panicoideae</taxon>
        <taxon>Andropogonodae</taxon>
        <taxon>Paspaleae</taxon>
        <taxon>Paspalinae</taxon>
        <taxon>Paspalum</taxon>
    </lineage>
</organism>
<proteinExistence type="predicted"/>
<evidence type="ECO:0000313" key="2">
    <source>
        <dbReference type="Proteomes" id="UP001341281"/>
    </source>
</evidence>
<dbReference type="Proteomes" id="UP001341281">
    <property type="component" value="Chromosome 03"/>
</dbReference>
<dbReference type="AlphaFoldDB" id="A0AAQ3SX37"/>
<evidence type="ECO:0008006" key="3">
    <source>
        <dbReference type="Google" id="ProtNLM"/>
    </source>
</evidence>
<dbReference type="PANTHER" id="PTHR33377">
    <property type="entry name" value="OS10G0134700 PROTEIN-RELATED"/>
    <property type="match status" value="1"/>
</dbReference>
<evidence type="ECO:0000313" key="1">
    <source>
        <dbReference type="EMBL" id="WVZ61622.1"/>
    </source>
</evidence>
<sequence>MDILLSTILGELATRSINFFISKISKQMPLDVEDRLRMVLLRAQVIVDEAMGQRITNHAMLVQLDLLRDAMHRGYYWLDKVRSQSHEEDTIHRAVRHSSPFSTVNCLKSWCLSSRNTQVGKQLHETLDCLSSMIVDLEELVIFLTSYPRLYCQPYSTHLQVSNCMFGRQMEAELLVNFLLHPQPKGVEELDVMPIVGPRQVGKSTLVAHVCRDERYVPRGSKIIVTSRFDNIIKFGTTQALTLKHLSPEAYWYFFKTLTFGSMDPEMHPRLTHIAMEIAKTQKSCLVAANMIARLLSYNFDVHFWCKVLAFIRVSRQKHVSRFGGHPMDHLDQNRPAHLGRMTAPSEDLVLYHEYQCSSGQEVPKIRIHDEYGSVKARGNFEVLAWRSTIPPYFSYVYTCEIQELKANALKNAALYN</sequence>
<protein>
    <recommendedName>
        <fullName evidence="3">Rx N-terminal domain-containing protein</fullName>
    </recommendedName>
</protein>
<keyword evidence="2" id="KW-1185">Reference proteome</keyword>
<name>A0AAQ3SX37_PASNO</name>
<dbReference type="EMBL" id="CP144747">
    <property type="protein sequence ID" value="WVZ61622.1"/>
    <property type="molecule type" value="Genomic_DNA"/>
</dbReference>
<gene>
    <name evidence="1" type="ORF">U9M48_011470</name>
</gene>
<dbReference type="InterPro" id="IPR027417">
    <property type="entry name" value="P-loop_NTPase"/>
</dbReference>
<dbReference type="SUPFAM" id="SSF52540">
    <property type="entry name" value="P-loop containing nucleoside triphosphate hydrolases"/>
    <property type="match status" value="1"/>
</dbReference>
<reference evidence="1 2" key="1">
    <citation type="submission" date="2024-02" db="EMBL/GenBank/DDBJ databases">
        <title>High-quality chromosome-scale genome assembly of Pensacola bahiagrass (Paspalum notatum Flugge var. saurae).</title>
        <authorList>
            <person name="Vega J.M."/>
            <person name="Podio M."/>
            <person name="Orjuela J."/>
            <person name="Siena L.A."/>
            <person name="Pessino S.C."/>
            <person name="Combes M.C."/>
            <person name="Mariac C."/>
            <person name="Albertini E."/>
            <person name="Pupilli F."/>
            <person name="Ortiz J.P.A."/>
            <person name="Leblanc O."/>
        </authorList>
    </citation>
    <scope>NUCLEOTIDE SEQUENCE [LARGE SCALE GENOMIC DNA]</scope>
    <source>
        <strain evidence="1">R1</strain>
        <tissue evidence="1">Leaf</tissue>
    </source>
</reference>
<dbReference type="PANTHER" id="PTHR33377:SF23">
    <property type="entry name" value="NB-ARC DOMAIN-CONTAINING PROTEIN"/>
    <property type="match status" value="1"/>
</dbReference>
<accession>A0AAQ3SX37</accession>